<accession>A0AAD6RB16</accession>
<dbReference type="Pfam" id="PF18052">
    <property type="entry name" value="Rx_N"/>
    <property type="match status" value="1"/>
</dbReference>
<evidence type="ECO:0000256" key="13">
    <source>
        <dbReference type="SAM" id="MobiDB-lite"/>
    </source>
</evidence>
<feature type="domain" description="CSC1/OSCA1-like 7TM region" evidence="15">
    <location>
        <begin position="367"/>
        <end position="502"/>
    </location>
</feature>
<feature type="domain" description="Disease resistance N-terminal" evidence="18">
    <location>
        <begin position="717"/>
        <end position="812"/>
    </location>
</feature>
<feature type="transmembrane region" description="Helical" evidence="14">
    <location>
        <begin position="6"/>
        <end position="27"/>
    </location>
</feature>
<evidence type="ECO:0000256" key="7">
    <source>
        <dbReference type="ARBA" id="ARBA00022821"/>
    </source>
</evidence>
<keyword evidence="10" id="KW-0406">Ion transport</keyword>
<evidence type="ECO:0000256" key="14">
    <source>
        <dbReference type="SAM" id="Phobius"/>
    </source>
</evidence>
<dbReference type="InterPro" id="IPR045122">
    <property type="entry name" value="Csc1-like"/>
</dbReference>
<feature type="transmembrane region" description="Helical" evidence="14">
    <location>
        <begin position="459"/>
        <end position="479"/>
    </location>
</feature>
<evidence type="ECO:0000256" key="3">
    <source>
        <dbReference type="ARBA" id="ARBA00022448"/>
    </source>
</evidence>
<comment type="similarity">
    <text evidence="2">Belongs to the CSC1 (TC 1.A.17) family.</text>
</comment>
<evidence type="ECO:0000256" key="11">
    <source>
        <dbReference type="ARBA" id="ARBA00023136"/>
    </source>
</evidence>
<dbReference type="EMBL" id="JAQIZT010000003">
    <property type="protein sequence ID" value="KAJ7005065.1"/>
    <property type="molecule type" value="Genomic_DNA"/>
</dbReference>
<dbReference type="InterPro" id="IPR027815">
    <property type="entry name" value="CSC1/OSCA1-like_cyt"/>
</dbReference>
<proteinExistence type="inferred from homology"/>
<keyword evidence="12" id="KW-0407">Ion channel</keyword>
<name>A0AAD6RB16_9ROSI</name>
<dbReference type="InterPro" id="IPR032880">
    <property type="entry name" value="CSC1/OSCA1-like_N"/>
</dbReference>
<evidence type="ECO:0000256" key="10">
    <source>
        <dbReference type="ARBA" id="ARBA00023065"/>
    </source>
</evidence>
<feature type="transmembrane region" description="Helical" evidence="14">
    <location>
        <begin position="522"/>
        <end position="542"/>
    </location>
</feature>
<keyword evidence="6" id="KW-0547">Nucleotide-binding</keyword>
<evidence type="ECO:0000256" key="8">
    <source>
        <dbReference type="ARBA" id="ARBA00022837"/>
    </source>
</evidence>
<keyword evidence="5" id="KW-0677">Repeat</keyword>
<evidence type="ECO:0000256" key="12">
    <source>
        <dbReference type="ARBA" id="ARBA00023303"/>
    </source>
</evidence>
<feature type="transmembrane region" description="Helical" evidence="14">
    <location>
        <begin position="368"/>
        <end position="392"/>
    </location>
</feature>
<dbReference type="Proteomes" id="UP001164929">
    <property type="component" value="Chromosome 3"/>
</dbReference>
<feature type="transmembrane region" description="Helical" evidence="14">
    <location>
        <begin position="91"/>
        <end position="113"/>
    </location>
</feature>
<keyword evidence="11 14" id="KW-0472">Membrane</keyword>
<dbReference type="InterPro" id="IPR041118">
    <property type="entry name" value="Rx_N"/>
</dbReference>
<evidence type="ECO:0000256" key="1">
    <source>
        <dbReference type="ARBA" id="ARBA00004141"/>
    </source>
</evidence>
<dbReference type="GO" id="GO:0005227">
    <property type="term" value="F:calcium-activated cation channel activity"/>
    <property type="evidence" value="ECO:0007669"/>
    <property type="project" value="InterPro"/>
</dbReference>
<evidence type="ECO:0000259" key="18">
    <source>
        <dbReference type="Pfam" id="PF18052"/>
    </source>
</evidence>
<evidence type="ECO:0000259" key="16">
    <source>
        <dbReference type="Pfam" id="PF13967"/>
    </source>
</evidence>
<feature type="domain" description="CSC1/OSCA1-like N-terminal transmembrane" evidence="16">
    <location>
        <begin position="6"/>
        <end position="175"/>
    </location>
</feature>
<dbReference type="PANTHER" id="PTHR13018:SF141">
    <property type="entry name" value="OS01G0950900 PROTEIN"/>
    <property type="match status" value="1"/>
</dbReference>
<evidence type="ECO:0000313" key="19">
    <source>
        <dbReference type="EMBL" id="KAJ7005065.1"/>
    </source>
</evidence>
<comment type="subcellular location">
    <subcellularLocation>
        <location evidence="1">Membrane</location>
        <topology evidence="1">Multi-pass membrane protein</topology>
    </subcellularLocation>
</comment>
<keyword evidence="20" id="KW-1185">Reference proteome</keyword>
<dbReference type="AlphaFoldDB" id="A0AAD6RB16"/>
<keyword evidence="9 14" id="KW-1133">Transmembrane helix</keyword>
<dbReference type="Gene3D" id="1.20.5.4130">
    <property type="match status" value="1"/>
</dbReference>
<dbReference type="GO" id="GO:0006952">
    <property type="term" value="P:defense response"/>
    <property type="evidence" value="ECO:0007669"/>
    <property type="project" value="UniProtKB-KW"/>
</dbReference>
<keyword evidence="4 14" id="KW-0812">Transmembrane</keyword>
<dbReference type="PANTHER" id="PTHR13018">
    <property type="entry name" value="PROBABLE MEMBRANE PROTEIN DUF221-RELATED"/>
    <property type="match status" value="1"/>
</dbReference>
<evidence type="ECO:0000256" key="2">
    <source>
        <dbReference type="ARBA" id="ARBA00007779"/>
    </source>
</evidence>
<evidence type="ECO:0000256" key="5">
    <source>
        <dbReference type="ARBA" id="ARBA00022737"/>
    </source>
</evidence>
<evidence type="ECO:0000256" key="9">
    <source>
        <dbReference type="ARBA" id="ARBA00022989"/>
    </source>
</evidence>
<keyword evidence="3" id="KW-0813">Transport</keyword>
<evidence type="ECO:0000256" key="6">
    <source>
        <dbReference type="ARBA" id="ARBA00022741"/>
    </source>
</evidence>
<feature type="transmembrane region" description="Helical" evidence="14">
    <location>
        <begin position="150"/>
        <end position="173"/>
    </location>
</feature>
<keyword evidence="7" id="KW-0611">Plant defense</keyword>
<dbReference type="Pfam" id="PF13967">
    <property type="entry name" value="RSN1_TM"/>
    <property type="match status" value="1"/>
</dbReference>
<protein>
    <submittedName>
        <fullName evidence="19">Early-responsive to dehydration family protein</fullName>
    </submittedName>
</protein>
<evidence type="ECO:0000259" key="15">
    <source>
        <dbReference type="Pfam" id="PF02714"/>
    </source>
</evidence>
<comment type="caution">
    <text evidence="19">The sequence shown here is derived from an EMBL/GenBank/DDBJ whole genome shotgun (WGS) entry which is preliminary data.</text>
</comment>
<evidence type="ECO:0000313" key="20">
    <source>
        <dbReference type="Proteomes" id="UP001164929"/>
    </source>
</evidence>
<sequence>MNPESLTASAAINFGLAFIVLSLFSIFKKQPSNASIYYARRLSKRHHVHFEQSFTLSRFLPSVAWIPRAFRVTEDEVLDIGGLDALIIIRLFKFGICFFGICSLIGLVVLLPINFGDQDEQSSIYHSMDPFTISNISAGSNRLGFPSCLWLFRLWVHFTCLWLTSFYGLYLLYKEYDGISVKRIQLLRNLRHQPDRFNVLVRQVPFCNEHNAYGCSVDHFFSKHHPNSYCSYQMIYDGKDIEDLLHQAKYVARKIKDLRGKLTVKKRDKESLLLDVSQEDDVKIALFEEKQQKIVRKIRQLQNESMLKGKELPVAFVTFKSRRGAALVSQTQQHSHPLIWITEMAPEPRDVSWRSLEIPFKILPLCKIGVVVAASLLTIFFAVPVTAVQGIAKLEKLKKWFPPAMAMELIPGLSSIITGYLPSAILKGFIYVVPFAMLGMAKLGGSISKSKEEIKACNMVFYFLVGNVFFLSLISGSLLDELGEYFTHPRSIPSHLASAVSSQIEDVYETAYDTCGQYWPYVHHYIFVGIILMQITMIGLFGLKSKPSASIATIPLLLLTIMFNEYCKIRFLPAFRHYSVNDAVEHDELDRKFGKMEINCENARSAYCQPTLQSANFMASKSTSSQPLRWGVSVNERVLEVLTKCLRLTKNMNRVIARWSLFLKRADRVFRRSVNSLGLDHGPGDPAPKPSQGPPHSGYSLLREDQTMAAALVGGAFLSASLQVLFDRMASRQVVDFFKSQKLNDRLLKKLKILMITVNKVLNDAEKKQISDSFVKEWLVELKDAVYEAEDFLDGVAYEGLRLERLIGRAHSKSKSMLPGFNSQSRKRES</sequence>
<evidence type="ECO:0000256" key="4">
    <source>
        <dbReference type="ARBA" id="ARBA00022692"/>
    </source>
</evidence>
<evidence type="ECO:0000259" key="17">
    <source>
        <dbReference type="Pfam" id="PF14703"/>
    </source>
</evidence>
<feature type="region of interest" description="Disordered" evidence="13">
    <location>
        <begin position="677"/>
        <end position="700"/>
    </location>
</feature>
<dbReference type="GO" id="GO:0000166">
    <property type="term" value="F:nucleotide binding"/>
    <property type="evidence" value="ECO:0007669"/>
    <property type="project" value="UniProtKB-KW"/>
</dbReference>
<dbReference type="InterPro" id="IPR003864">
    <property type="entry name" value="CSC1/OSCA1-like_7TM"/>
</dbReference>
<gene>
    <name evidence="19" type="ORF">NC653_009779</name>
</gene>
<dbReference type="Pfam" id="PF14703">
    <property type="entry name" value="PHM7_cyt"/>
    <property type="match status" value="1"/>
</dbReference>
<keyword evidence="8" id="KW-0106">Calcium</keyword>
<organism evidence="19 20">
    <name type="scientific">Populus alba x Populus x berolinensis</name>
    <dbReference type="NCBI Taxonomy" id="444605"/>
    <lineage>
        <taxon>Eukaryota</taxon>
        <taxon>Viridiplantae</taxon>
        <taxon>Streptophyta</taxon>
        <taxon>Embryophyta</taxon>
        <taxon>Tracheophyta</taxon>
        <taxon>Spermatophyta</taxon>
        <taxon>Magnoliopsida</taxon>
        <taxon>eudicotyledons</taxon>
        <taxon>Gunneridae</taxon>
        <taxon>Pentapetalae</taxon>
        <taxon>rosids</taxon>
        <taxon>fabids</taxon>
        <taxon>Malpighiales</taxon>
        <taxon>Salicaceae</taxon>
        <taxon>Saliceae</taxon>
        <taxon>Populus</taxon>
    </lineage>
</organism>
<dbReference type="Pfam" id="PF02714">
    <property type="entry name" value="RSN1_7TM"/>
    <property type="match status" value="1"/>
</dbReference>
<feature type="transmembrane region" description="Helical" evidence="14">
    <location>
        <begin position="549"/>
        <end position="566"/>
    </location>
</feature>
<dbReference type="GO" id="GO:0005886">
    <property type="term" value="C:plasma membrane"/>
    <property type="evidence" value="ECO:0007669"/>
    <property type="project" value="TreeGrafter"/>
</dbReference>
<feature type="transmembrane region" description="Helical" evidence="14">
    <location>
        <begin position="412"/>
        <end position="438"/>
    </location>
</feature>
<reference evidence="19" key="1">
    <citation type="journal article" date="2023" name="Mol. Ecol. Resour.">
        <title>Chromosome-level genome assembly of a triploid poplar Populus alba 'Berolinensis'.</title>
        <authorList>
            <person name="Chen S."/>
            <person name="Yu Y."/>
            <person name="Wang X."/>
            <person name="Wang S."/>
            <person name="Zhang T."/>
            <person name="Zhou Y."/>
            <person name="He R."/>
            <person name="Meng N."/>
            <person name="Wang Y."/>
            <person name="Liu W."/>
            <person name="Liu Z."/>
            <person name="Liu J."/>
            <person name="Guo Q."/>
            <person name="Huang H."/>
            <person name="Sederoff R.R."/>
            <person name="Wang G."/>
            <person name="Qu G."/>
            <person name="Chen S."/>
        </authorList>
    </citation>
    <scope>NUCLEOTIDE SEQUENCE</scope>
    <source>
        <strain evidence="19">SC-2020</strain>
    </source>
</reference>
<feature type="domain" description="CSC1/OSCA1-like cytosolic" evidence="17">
    <location>
        <begin position="198"/>
        <end position="354"/>
    </location>
</feature>